<dbReference type="RefSeq" id="WP_147270766.1">
    <property type="nucleotide sequence ID" value="NZ_QBKA01000002.1"/>
</dbReference>
<dbReference type="SMART" id="SM00530">
    <property type="entry name" value="HTH_XRE"/>
    <property type="match status" value="1"/>
</dbReference>
<comment type="caution">
    <text evidence="2">The sequence shown here is derived from an EMBL/GenBank/DDBJ whole genome shotgun (WGS) entry which is preliminary data.</text>
</comment>
<keyword evidence="3" id="KW-1185">Reference proteome</keyword>
<evidence type="ECO:0000313" key="3">
    <source>
        <dbReference type="Proteomes" id="UP000253727"/>
    </source>
</evidence>
<dbReference type="InterPro" id="IPR001387">
    <property type="entry name" value="Cro/C1-type_HTH"/>
</dbReference>
<dbReference type="AlphaFoldDB" id="A0A369QBX7"/>
<sequence>MTGFTNNLSVSSHKPVMHYALRDCKRLLRNELHYDRGMSDPSSRLRIARLRAGFETGKEAAEALGFPVSTYLGHENGRRGYPAKKAEVYARRFKVREQWLLYGVGAGPGENENPKAEVVDIFDRLPPLRQAEALGYLRGLQGGKGN</sequence>
<dbReference type="PROSITE" id="PS50943">
    <property type="entry name" value="HTH_CROC1"/>
    <property type="match status" value="1"/>
</dbReference>
<dbReference type="InterPro" id="IPR010982">
    <property type="entry name" value="Lambda_DNA-bd_dom_sf"/>
</dbReference>
<feature type="domain" description="HTH cro/C1-type" evidence="1">
    <location>
        <begin position="58"/>
        <end position="100"/>
    </location>
</feature>
<dbReference type="Gene3D" id="1.10.260.40">
    <property type="entry name" value="lambda repressor-like DNA-binding domains"/>
    <property type="match status" value="1"/>
</dbReference>
<dbReference type="SUPFAM" id="SSF47413">
    <property type="entry name" value="lambda repressor-like DNA-binding domains"/>
    <property type="match status" value="1"/>
</dbReference>
<dbReference type="CDD" id="cd00093">
    <property type="entry name" value="HTH_XRE"/>
    <property type="match status" value="1"/>
</dbReference>
<dbReference type="GO" id="GO:0003677">
    <property type="term" value="F:DNA binding"/>
    <property type="evidence" value="ECO:0007669"/>
    <property type="project" value="InterPro"/>
</dbReference>
<dbReference type="OrthoDB" id="528805at2"/>
<dbReference type="Proteomes" id="UP000253727">
    <property type="component" value="Unassembled WGS sequence"/>
</dbReference>
<proteinExistence type="predicted"/>
<dbReference type="EMBL" id="QBKA01000002">
    <property type="protein sequence ID" value="RDC59758.1"/>
    <property type="molecule type" value="Genomic_DNA"/>
</dbReference>
<gene>
    <name evidence="2" type="ORF">HME9302_00953</name>
</gene>
<accession>A0A369QBX7</accession>
<reference evidence="2 3" key="1">
    <citation type="submission" date="2018-04" db="EMBL/GenBank/DDBJ databases">
        <title>Altererythrobacter sp. HME9302 genome sequencing and assembly.</title>
        <authorList>
            <person name="Kang H."/>
            <person name="Kim H."/>
            <person name="Joh K."/>
        </authorList>
    </citation>
    <scope>NUCLEOTIDE SEQUENCE [LARGE SCALE GENOMIC DNA]</scope>
    <source>
        <strain evidence="2 3">HME9302</strain>
    </source>
</reference>
<evidence type="ECO:0000259" key="1">
    <source>
        <dbReference type="PROSITE" id="PS50943"/>
    </source>
</evidence>
<name>A0A369QBX7_9SPHN</name>
<protein>
    <recommendedName>
        <fullName evidence="1">HTH cro/C1-type domain-containing protein</fullName>
    </recommendedName>
</protein>
<organism evidence="2 3">
    <name type="scientific">Alteripontixanthobacter maritimus</name>
    <dbReference type="NCBI Taxonomy" id="2161824"/>
    <lineage>
        <taxon>Bacteria</taxon>
        <taxon>Pseudomonadati</taxon>
        <taxon>Pseudomonadota</taxon>
        <taxon>Alphaproteobacteria</taxon>
        <taxon>Sphingomonadales</taxon>
        <taxon>Erythrobacteraceae</taxon>
        <taxon>Alteripontixanthobacter</taxon>
    </lineage>
</organism>
<evidence type="ECO:0000313" key="2">
    <source>
        <dbReference type="EMBL" id="RDC59758.1"/>
    </source>
</evidence>